<protein>
    <submittedName>
        <fullName evidence="1">Uncharacterized protein</fullName>
    </submittedName>
</protein>
<dbReference type="STRING" id="243275.TDE_0616"/>
<evidence type="ECO:0000313" key="1">
    <source>
        <dbReference type="EMBL" id="AAS11111.1"/>
    </source>
</evidence>
<keyword evidence="2" id="KW-1185">Reference proteome</keyword>
<evidence type="ECO:0000313" key="2">
    <source>
        <dbReference type="Proteomes" id="UP000008212"/>
    </source>
</evidence>
<proteinExistence type="predicted"/>
<reference evidence="1 2" key="1">
    <citation type="journal article" date="2004" name="Proc. Natl. Acad. Sci. U.S.A.">
        <title>Comparison of the genome of the oral pathogen Treponema denticola with other spirochete genomes.</title>
        <authorList>
            <person name="Seshadri R."/>
            <person name="Myers G.S."/>
            <person name="Tettelin H."/>
            <person name="Eisen J.A."/>
            <person name="Heidelberg J.F."/>
            <person name="Dodson R.J."/>
            <person name="Davidsen T.M."/>
            <person name="DeBoy R.T."/>
            <person name="Fouts D.E."/>
            <person name="Haft D.H."/>
            <person name="Selengut J."/>
            <person name="Ren Q."/>
            <person name="Brinkac L.M."/>
            <person name="Madupu R."/>
            <person name="Kolonay J."/>
            <person name="Durkin S.A."/>
            <person name="Daugherty S.C."/>
            <person name="Shetty J."/>
            <person name="Shvartsbeyn A."/>
            <person name="Gebregeorgis E."/>
            <person name="Geer K."/>
            <person name="Tsegaye G."/>
            <person name="Malek J."/>
            <person name="Ayodeji B."/>
            <person name="Shatsman S."/>
            <person name="McLeod M.P."/>
            <person name="Smajs D."/>
            <person name="Howell J.K."/>
            <person name="Pal S."/>
            <person name="Amin A."/>
            <person name="Vashisth P."/>
            <person name="McNeill T.Z."/>
            <person name="Xiang Q."/>
            <person name="Sodergren E."/>
            <person name="Baca E."/>
            <person name="Weinstock G.M."/>
            <person name="Norris S.J."/>
            <person name="Fraser C.M."/>
            <person name="Paulsen I.T."/>
        </authorList>
    </citation>
    <scope>NUCLEOTIDE SEQUENCE [LARGE SCALE GENOMIC DNA]</scope>
    <source>
        <strain evidence="2">ATCC 35405 / DSM 14222 / CIP 103919 / JCM 8153 / KCTC 15104</strain>
    </source>
</reference>
<sequence>MLKRGNGKTYQLYKKMQKSFSKVLDIKLVYLKKFAASQLRSFAASQLRS</sequence>
<dbReference type="PATRIC" id="fig|243275.7.peg.595"/>
<gene>
    <name evidence="1" type="ordered locus">TDE_0616</name>
</gene>
<accession>Q73Q28</accession>
<dbReference type="KEGG" id="tde:TDE_0616"/>
<dbReference type="EMBL" id="AE017226">
    <property type="protein sequence ID" value="AAS11111.1"/>
    <property type="molecule type" value="Genomic_DNA"/>
</dbReference>
<dbReference type="OrthoDB" id="9873795at2"/>
<organism evidence="1 2">
    <name type="scientific">Treponema denticola (strain ATCC 35405 / DSM 14222 / CIP 103919 / JCM 8153 / KCTC 15104)</name>
    <dbReference type="NCBI Taxonomy" id="243275"/>
    <lineage>
        <taxon>Bacteria</taxon>
        <taxon>Pseudomonadati</taxon>
        <taxon>Spirochaetota</taxon>
        <taxon>Spirochaetia</taxon>
        <taxon>Spirochaetales</taxon>
        <taxon>Treponemataceae</taxon>
        <taxon>Treponema</taxon>
    </lineage>
</organism>
<dbReference type="Proteomes" id="UP000008212">
    <property type="component" value="Chromosome"/>
</dbReference>
<dbReference type="HOGENOM" id="CLU_3141867_0_0_12"/>
<dbReference type="AlphaFoldDB" id="Q73Q28"/>
<dbReference type="PaxDb" id="243275-TDE_0616"/>
<name>Q73Q28_TREDE</name>